<protein>
    <submittedName>
        <fullName evidence="1">Uncharacterized protein</fullName>
    </submittedName>
</protein>
<accession>A0A9D2B0L0</accession>
<proteinExistence type="predicted"/>
<evidence type="ECO:0000313" key="1">
    <source>
        <dbReference type="EMBL" id="HIX56021.1"/>
    </source>
</evidence>
<sequence length="190" mass="21528">MFSKLKAPVYQYLGEILLQGNGHNGYLALLTHDDVIDQLKSSELLEQNGFLTPDSLKDDAETLARKLFHDYDHSVMLNAISTINFLQLQKGETLYFPDKDNENQCWKGQVASEIIPAAKWRDPSDATWVANRIHQAEISIASSRPLHCDYIVQIANMQPAPDVKVINWWPEMGTELPASYPFVRAACRLI</sequence>
<dbReference type="Proteomes" id="UP000886829">
    <property type="component" value="Unassembled WGS sequence"/>
</dbReference>
<name>A0A9D2B0L0_9GAMM</name>
<comment type="caution">
    <text evidence="1">The sequence shown here is derived from an EMBL/GenBank/DDBJ whole genome shotgun (WGS) entry which is preliminary data.</text>
</comment>
<evidence type="ECO:0000313" key="2">
    <source>
        <dbReference type="Proteomes" id="UP000886829"/>
    </source>
</evidence>
<dbReference type="AlphaFoldDB" id="A0A9D2B0L0"/>
<dbReference type="EMBL" id="DXEV01000020">
    <property type="protein sequence ID" value="HIX56021.1"/>
    <property type="molecule type" value="Genomic_DNA"/>
</dbReference>
<organism evidence="1 2">
    <name type="scientific">Candidatus Anaerobiospirillum pullistercoris</name>
    <dbReference type="NCBI Taxonomy" id="2838452"/>
    <lineage>
        <taxon>Bacteria</taxon>
        <taxon>Pseudomonadati</taxon>
        <taxon>Pseudomonadota</taxon>
        <taxon>Gammaproteobacteria</taxon>
        <taxon>Aeromonadales</taxon>
        <taxon>Succinivibrionaceae</taxon>
        <taxon>Anaerobiospirillum</taxon>
    </lineage>
</organism>
<gene>
    <name evidence="1" type="ORF">H9850_00935</name>
</gene>
<reference evidence="1" key="1">
    <citation type="journal article" date="2021" name="PeerJ">
        <title>Extensive microbial diversity within the chicken gut microbiome revealed by metagenomics and culture.</title>
        <authorList>
            <person name="Gilroy R."/>
            <person name="Ravi A."/>
            <person name="Getino M."/>
            <person name="Pursley I."/>
            <person name="Horton D.L."/>
            <person name="Alikhan N.F."/>
            <person name="Baker D."/>
            <person name="Gharbi K."/>
            <person name="Hall N."/>
            <person name="Watson M."/>
            <person name="Adriaenssens E.M."/>
            <person name="Foster-Nyarko E."/>
            <person name="Jarju S."/>
            <person name="Secka A."/>
            <person name="Antonio M."/>
            <person name="Oren A."/>
            <person name="Chaudhuri R.R."/>
            <person name="La Ragione R."/>
            <person name="Hildebrand F."/>
            <person name="Pallen M.J."/>
        </authorList>
    </citation>
    <scope>NUCLEOTIDE SEQUENCE</scope>
    <source>
        <strain evidence="1">USASDec5-558</strain>
    </source>
</reference>
<reference evidence="1" key="2">
    <citation type="submission" date="2021-04" db="EMBL/GenBank/DDBJ databases">
        <authorList>
            <person name="Gilroy R."/>
        </authorList>
    </citation>
    <scope>NUCLEOTIDE SEQUENCE</scope>
    <source>
        <strain evidence="1">USASDec5-558</strain>
    </source>
</reference>